<dbReference type="AlphaFoldDB" id="A0A1E3RFD6"/>
<dbReference type="STRING" id="1776.BHQ18_19210"/>
<keyword evidence="1" id="KW-0133">Cell shape</keyword>
<dbReference type="HAMAP" id="MF_00927">
    <property type="entry name" value="CwsA"/>
    <property type="match status" value="1"/>
</dbReference>
<dbReference type="EMBL" id="MIHA01000014">
    <property type="protein sequence ID" value="ODQ88596.1"/>
    <property type="molecule type" value="Genomic_DNA"/>
</dbReference>
<dbReference type="GO" id="GO:0051301">
    <property type="term" value="P:cell division"/>
    <property type="evidence" value="ECO:0007669"/>
    <property type="project" value="UniProtKB-UniRule"/>
</dbReference>
<comment type="similarity">
    <text evidence="1">Belongs to the CwsA family.</text>
</comment>
<dbReference type="RefSeq" id="WP_069415236.1">
    <property type="nucleotide sequence ID" value="NZ_JACKUL010000012.1"/>
</dbReference>
<keyword evidence="1" id="KW-0812">Transmembrane</keyword>
<gene>
    <name evidence="1" type="primary">cwsA</name>
    <name evidence="3" type="ORF">BHQ18_19210</name>
</gene>
<reference evidence="4" key="1">
    <citation type="submission" date="2016-09" db="EMBL/GenBank/DDBJ databases">
        <authorList>
            <person name="Greninger A.L."/>
            <person name="Jerome K.R."/>
            <person name="Mcnair B."/>
            <person name="Wallis C."/>
            <person name="Fang F."/>
        </authorList>
    </citation>
    <scope>NUCLEOTIDE SEQUENCE [LARGE SCALE GENOMIC DNA]</scope>
    <source>
        <strain evidence="4">M6</strain>
    </source>
</reference>
<dbReference type="GO" id="GO:0005886">
    <property type="term" value="C:plasma membrane"/>
    <property type="evidence" value="ECO:0007669"/>
    <property type="project" value="UniProtKB-SubCell"/>
</dbReference>
<dbReference type="Proteomes" id="UP000094053">
    <property type="component" value="Unassembled WGS sequence"/>
</dbReference>
<keyword evidence="1" id="KW-0472">Membrane</keyword>
<protein>
    <recommendedName>
        <fullName evidence="1">Cell wall synthesis protein CwsA</fullName>
    </recommendedName>
    <alternativeName>
        <fullName evidence="1">Cell wall synthesis and cell shape protein A</fullName>
    </alternativeName>
</protein>
<comment type="function">
    <text evidence="1">Required for regulated cell division, cell wall synthesis and the maintenance of cell shape.</text>
</comment>
<feature type="transmembrane region" description="Helical" evidence="1">
    <location>
        <begin position="102"/>
        <end position="122"/>
    </location>
</feature>
<keyword evidence="1" id="KW-1133">Transmembrane helix</keyword>
<keyword evidence="4" id="KW-1185">Reference proteome</keyword>
<keyword evidence="1" id="KW-0131">Cell cycle</keyword>
<evidence type="ECO:0000256" key="2">
    <source>
        <dbReference type="SAM" id="MobiDB-lite"/>
    </source>
</evidence>
<feature type="region of interest" description="Disordered" evidence="2">
    <location>
        <begin position="124"/>
        <end position="143"/>
    </location>
</feature>
<sequence>MSPKTDVRLSPGRRLNRGLKYTALGPVDVTVGALGLGVNGARSSASWVGERYRTGRLKAELAKELAAAQETIAQELAVAQEVVAGLPAAVTRARSRRRRRPLVLAAVGVVALAGGAVAFSIVRRSSQPDPSPLPPSVEVAPRP</sequence>
<dbReference type="GO" id="GO:0042546">
    <property type="term" value="P:cell wall biogenesis"/>
    <property type="evidence" value="ECO:0007669"/>
    <property type="project" value="UniProtKB-UniRule"/>
</dbReference>
<keyword evidence="1" id="KW-0132">Cell division</keyword>
<dbReference type="InterPro" id="IPR024245">
    <property type="entry name" value="CwsA"/>
</dbReference>
<comment type="caution">
    <text evidence="3">The sequence shown here is derived from an EMBL/GenBank/DDBJ whole genome shotgun (WGS) entry which is preliminary data.</text>
</comment>
<proteinExistence type="inferred from homology"/>
<dbReference type="OrthoDB" id="4762208at2"/>
<evidence type="ECO:0000313" key="4">
    <source>
        <dbReference type="Proteomes" id="UP000094053"/>
    </source>
</evidence>
<dbReference type="Pfam" id="PF10814">
    <property type="entry name" value="CwsA"/>
    <property type="match status" value="1"/>
</dbReference>
<organism evidence="3 4">
    <name type="scientific">Mycolicibacterium flavescens</name>
    <name type="common">Mycobacterium flavescens</name>
    <dbReference type="NCBI Taxonomy" id="1776"/>
    <lineage>
        <taxon>Bacteria</taxon>
        <taxon>Bacillati</taxon>
        <taxon>Actinomycetota</taxon>
        <taxon>Actinomycetes</taxon>
        <taxon>Mycobacteriales</taxon>
        <taxon>Mycobacteriaceae</taxon>
        <taxon>Mycolicibacterium</taxon>
    </lineage>
</organism>
<comment type="subcellular location">
    <subcellularLocation>
        <location evidence="1">Cell membrane</location>
        <topology evidence="1">Single-pass membrane protein</topology>
    </subcellularLocation>
    <text evidence="1">Localizes to poles and midcell sites.</text>
</comment>
<keyword evidence="1" id="KW-1003">Cell membrane</keyword>
<dbReference type="GO" id="GO:0008360">
    <property type="term" value="P:regulation of cell shape"/>
    <property type="evidence" value="ECO:0007669"/>
    <property type="project" value="UniProtKB-UniRule"/>
</dbReference>
<accession>A0A1E3RFD6</accession>
<evidence type="ECO:0000313" key="3">
    <source>
        <dbReference type="EMBL" id="ODQ88596.1"/>
    </source>
</evidence>
<evidence type="ECO:0000256" key="1">
    <source>
        <dbReference type="HAMAP-Rule" id="MF_00927"/>
    </source>
</evidence>
<name>A0A1E3RFD6_MYCFV</name>